<gene>
    <name evidence="6" type="ORF">KEM09_21365</name>
</gene>
<keyword evidence="3" id="KW-1015">Disulfide bond</keyword>
<keyword evidence="1" id="KW-0732">Signal</keyword>
<dbReference type="InterPro" id="IPR001853">
    <property type="entry name" value="DSBA-like_thioredoxin_dom"/>
</dbReference>
<evidence type="ECO:0000313" key="7">
    <source>
        <dbReference type="Proteomes" id="UP000721861"/>
    </source>
</evidence>
<protein>
    <submittedName>
        <fullName evidence="6">DsbA family protein</fullName>
    </submittedName>
</protein>
<evidence type="ECO:0000256" key="1">
    <source>
        <dbReference type="ARBA" id="ARBA00022729"/>
    </source>
</evidence>
<keyword evidence="7" id="KW-1185">Reference proteome</keyword>
<evidence type="ECO:0000256" key="3">
    <source>
        <dbReference type="ARBA" id="ARBA00023157"/>
    </source>
</evidence>
<dbReference type="Proteomes" id="UP000721861">
    <property type="component" value="Unassembled WGS sequence"/>
</dbReference>
<evidence type="ECO:0000256" key="2">
    <source>
        <dbReference type="ARBA" id="ARBA00023002"/>
    </source>
</evidence>
<dbReference type="EMBL" id="JAGUCN010000043">
    <property type="protein sequence ID" value="MBS2213972.1"/>
    <property type="molecule type" value="Genomic_DNA"/>
</dbReference>
<evidence type="ECO:0000259" key="5">
    <source>
        <dbReference type="Pfam" id="PF01323"/>
    </source>
</evidence>
<keyword evidence="4" id="KW-0676">Redox-active center</keyword>
<dbReference type="PANTHER" id="PTHR13887:SF14">
    <property type="entry name" value="DISULFIDE BOND FORMATION PROTEIN D"/>
    <property type="match status" value="1"/>
</dbReference>
<dbReference type="Gene3D" id="3.40.30.10">
    <property type="entry name" value="Glutaredoxin"/>
    <property type="match status" value="1"/>
</dbReference>
<accession>A0ABS5KGL4</accession>
<name>A0ABS5KGL4_9BACT</name>
<evidence type="ECO:0000313" key="6">
    <source>
        <dbReference type="EMBL" id="MBS2213972.1"/>
    </source>
</evidence>
<evidence type="ECO:0000256" key="4">
    <source>
        <dbReference type="ARBA" id="ARBA00023284"/>
    </source>
</evidence>
<proteinExistence type="predicted"/>
<dbReference type="InterPro" id="IPR036249">
    <property type="entry name" value="Thioredoxin-like_sf"/>
</dbReference>
<sequence>MKLPVIVSIALALINTYASTHNMHTEKMKTETPTKVTIEFYHDVLCAWCFALSPRVRQLAENHPEIEIIHRSFALSPNKERITQVFGSKEEGKRQIIQHWKAANANDDQHRINAELMVQKTFDYPYSMPALMACKAAEFQGGEQAHWDYFDAVQKAHLSECRNINDPAVLIDVAQSLHLDIDRFKRDFESKRAQEAVEVDMESVHKYGVNSVPTLIINQSYKVSGAVSYNDLEDILTKVLNETINN</sequence>
<keyword evidence="2" id="KW-0560">Oxidoreductase</keyword>
<dbReference type="RefSeq" id="WP_212231904.1">
    <property type="nucleotide sequence ID" value="NZ_JAGUCN010000043.1"/>
</dbReference>
<feature type="domain" description="DSBA-like thioredoxin" evidence="5">
    <location>
        <begin position="37"/>
        <end position="236"/>
    </location>
</feature>
<organism evidence="6 7">
    <name type="scientific">Carboxylicivirga mesophila</name>
    <dbReference type="NCBI Taxonomy" id="1166478"/>
    <lineage>
        <taxon>Bacteria</taxon>
        <taxon>Pseudomonadati</taxon>
        <taxon>Bacteroidota</taxon>
        <taxon>Bacteroidia</taxon>
        <taxon>Marinilabiliales</taxon>
        <taxon>Marinilabiliaceae</taxon>
        <taxon>Carboxylicivirga</taxon>
    </lineage>
</organism>
<reference evidence="6 7" key="1">
    <citation type="journal article" date="2014" name="Int. J. Syst. Evol. Microbiol.">
        <title>Carboxylicivirga gen. nov. in the family Marinilabiliaceae with two novel species, Carboxylicivirga mesophila sp. nov. and Carboxylicivirga taeanensis sp. nov., and reclassification of Cytophaga fermentans as Saccharicrinis fermentans gen. nov., comb. nov.</title>
        <authorList>
            <person name="Yang S.H."/>
            <person name="Seo H.S."/>
            <person name="Woo J.H."/>
            <person name="Oh H.M."/>
            <person name="Jang H."/>
            <person name="Lee J.H."/>
            <person name="Kim S.J."/>
            <person name="Kwon K.K."/>
        </authorList>
    </citation>
    <scope>NUCLEOTIDE SEQUENCE [LARGE SCALE GENOMIC DNA]</scope>
    <source>
        <strain evidence="6 7">JCM 18290</strain>
    </source>
</reference>
<dbReference type="SUPFAM" id="SSF52833">
    <property type="entry name" value="Thioredoxin-like"/>
    <property type="match status" value="1"/>
</dbReference>
<dbReference type="Pfam" id="PF01323">
    <property type="entry name" value="DSBA"/>
    <property type="match status" value="1"/>
</dbReference>
<comment type="caution">
    <text evidence="6">The sequence shown here is derived from an EMBL/GenBank/DDBJ whole genome shotgun (WGS) entry which is preliminary data.</text>
</comment>
<dbReference type="PANTHER" id="PTHR13887">
    <property type="entry name" value="GLUTATHIONE S-TRANSFERASE KAPPA"/>
    <property type="match status" value="1"/>
</dbReference>